<evidence type="ECO:0000256" key="2">
    <source>
        <dbReference type="ARBA" id="ARBA00022840"/>
    </source>
</evidence>
<comment type="caution">
    <text evidence="5">The sequence shown here is derived from an EMBL/GenBank/DDBJ whole genome shotgun (WGS) entry which is preliminary data.</text>
</comment>
<feature type="region of interest" description="Disordered" evidence="3">
    <location>
        <begin position="185"/>
        <end position="266"/>
    </location>
</feature>
<feature type="compositionally biased region" description="Polar residues" evidence="3">
    <location>
        <begin position="190"/>
        <end position="199"/>
    </location>
</feature>
<keyword evidence="2" id="KW-0067">ATP-binding</keyword>
<dbReference type="PANTHER" id="PTHR43272">
    <property type="entry name" value="LONG-CHAIN-FATTY-ACID--COA LIGASE"/>
    <property type="match status" value="1"/>
</dbReference>
<evidence type="ECO:0000313" key="6">
    <source>
        <dbReference type="Proteomes" id="UP000324748"/>
    </source>
</evidence>
<evidence type="ECO:0000259" key="4">
    <source>
        <dbReference type="Pfam" id="PF00501"/>
    </source>
</evidence>
<dbReference type="GO" id="GO:0016020">
    <property type="term" value="C:membrane"/>
    <property type="evidence" value="ECO:0007669"/>
    <property type="project" value="TreeGrafter"/>
</dbReference>
<feature type="compositionally biased region" description="Basic and acidic residues" evidence="3">
    <location>
        <begin position="868"/>
        <end position="880"/>
    </location>
</feature>
<accession>A0A5B0M754</accession>
<dbReference type="PROSITE" id="PS00455">
    <property type="entry name" value="AMP_BINDING"/>
    <property type="match status" value="1"/>
</dbReference>
<gene>
    <name evidence="5" type="ORF">PGT21_020555</name>
</gene>
<dbReference type="GO" id="GO:0005783">
    <property type="term" value="C:endoplasmic reticulum"/>
    <property type="evidence" value="ECO:0007669"/>
    <property type="project" value="TreeGrafter"/>
</dbReference>
<dbReference type="EMBL" id="VSWC01000170">
    <property type="protein sequence ID" value="KAA1071830.1"/>
    <property type="molecule type" value="Genomic_DNA"/>
</dbReference>
<feature type="compositionally biased region" description="Low complexity" evidence="3">
    <location>
        <begin position="233"/>
        <end position="256"/>
    </location>
</feature>
<name>A0A5B0M754_PUCGR</name>
<dbReference type="Proteomes" id="UP000324748">
    <property type="component" value="Unassembled WGS sequence"/>
</dbReference>
<feature type="domain" description="AMP-dependent synthetase/ligase" evidence="4">
    <location>
        <begin position="105"/>
        <end position="171"/>
    </location>
</feature>
<dbReference type="Pfam" id="PF00501">
    <property type="entry name" value="AMP-binding"/>
    <property type="match status" value="2"/>
</dbReference>
<dbReference type="InterPro" id="IPR000873">
    <property type="entry name" value="AMP-dep_synth/lig_dom"/>
</dbReference>
<dbReference type="SUPFAM" id="SSF56801">
    <property type="entry name" value="Acetyl-CoA synthetase-like"/>
    <property type="match status" value="1"/>
</dbReference>
<evidence type="ECO:0000256" key="1">
    <source>
        <dbReference type="ARBA" id="ARBA00022741"/>
    </source>
</evidence>
<evidence type="ECO:0000256" key="3">
    <source>
        <dbReference type="SAM" id="MobiDB-lite"/>
    </source>
</evidence>
<feature type="domain" description="AMP-dependent synthetase/ligase" evidence="4">
    <location>
        <begin position="316"/>
        <end position="605"/>
    </location>
</feature>
<proteinExistence type="predicted"/>
<keyword evidence="6" id="KW-1185">Reference proteome</keyword>
<feature type="region of interest" description="Disordered" evidence="3">
    <location>
        <begin position="844"/>
        <end position="895"/>
    </location>
</feature>
<reference evidence="5 6" key="1">
    <citation type="submission" date="2019-05" db="EMBL/GenBank/DDBJ databases">
        <title>Emergence of the Ug99 lineage of the wheat stem rust pathogen through somatic hybridization.</title>
        <authorList>
            <person name="Li F."/>
            <person name="Upadhyaya N.M."/>
            <person name="Sperschneider J."/>
            <person name="Matny O."/>
            <person name="Nguyen-Phuc H."/>
            <person name="Mago R."/>
            <person name="Raley C."/>
            <person name="Miller M.E."/>
            <person name="Silverstein K.A.T."/>
            <person name="Henningsen E."/>
            <person name="Hirsch C.D."/>
            <person name="Visser B."/>
            <person name="Pretorius Z.A."/>
            <person name="Steffenson B.J."/>
            <person name="Schwessinger B."/>
            <person name="Dodds P.N."/>
            <person name="Figueroa M."/>
        </authorList>
    </citation>
    <scope>NUCLEOTIDE SEQUENCE [LARGE SCALE GENOMIC DNA]</scope>
    <source>
        <strain evidence="5">21-0</strain>
    </source>
</reference>
<protein>
    <recommendedName>
        <fullName evidence="4">AMP-dependent synthetase/ligase domain-containing protein</fullName>
    </recommendedName>
</protein>
<dbReference type="PANTHER" id="PTHR43272:SF33">
    <property type="entry name" value="AMP-BINDING DOMAIN-CONTAINING PROTEIN-RELATED"/>
    <property type="match status" value="1"/>
</dbReference>
<dbReference type="OrthoDB" id="2498712at2759"/>
<dbReference type="AlphaFoldDB" id="A0A5B0M754"/>
<sequence>MPSDNSSHQNLLGPDDDGVPTLWDSFLKGYSLAGGSGNCIGTRLIWDHSSAPAGQPGPEYQWLSYAQVLARIRDISAGLIELFRPADVGPSGPADHSDSQDVLDRPRVALWCPSSPCWTISEYAAYRNSITVVSINDQLPAQAASKIIQDTHPGAVILSAHNFQRLAGYQDHQRRYQITSSRIDACDLESTPSPRSAGSPSAHGLKRTPLCEAAGPNASEAVVSSVTRHNRRPSQSTRVPQTSPPTSSSSAAPQVVRPQRTSDPQPIYILTDPLQLSSRTRSIALQLRWSFYSLEEVARIGHPHILASLPTDTPDHQPFEPHNVVHVEKLNPLRPGSETLAGIIYSSGTTGDPKPCVLSHSNFAATLAAFNALVRQERLRDLHTQDLVQFSYLPLHHIYEKQTQAWVMNQGGSIGFSSLEGPRFVSDLSLLKPTFLATTPSFLTHQILDRRLQFLNNFSSFKSPVESYLLNKAIESKLVMLKAGFGEQIWLWDRFVLGYLRDQLGGRLKWIVSGTSPLSKHVAELLSASLSVKITEGYGLTETCGAACITVEDGSHEFQVGHVGPPLPCCEIKLEKVEGLVATQENQFQEGRVYIRGANVFEGYLVPGTARSEERICRAVDSEGWFATGDVGYMDEGGRLHLVDRLLREDGEGGSGSGMVLGQQIHHQFNMVDLCKIEQRLAGAMHEVAQIFVSGRTTETHAEVGVGLLGHLVGFVVVHRPAFLRWIADFHPPHNLLVDRHITTDLYRTDPSSPSPHSNHDEQWEIVEEEPLTSASSSPQENLKPALPIHSSASPSLADRECQLELDKICQDPQVIKSFLNYLTRRAKSIGLKSYEIPKTIHLSPNPFTPTLSSTTHLHPCDDDDDDHHEQANEKGKSARIDGGLDDPPARSRPDHLHLYDHHPCFRSLKSKNSRLVAHFSGRLSASNP</sequence>
<feature type="region of interest" description="Disordered" evidence="3">
    <location>
        <begin position="770"/>
        <end position="794"/>
    </location>
</feature>
<keyword evidence="1" id="KW-0547">Nucleotide-binding</keyword>
<dbReference type="InterPro" id="IPR042099">
    <property type="entry name" value="ANL_N_sf"/>
</dbReference>
<dbReference type="Gene3D" id="3.40.50.12780">
    <property type="entry name" value="N-terminal domain of ligase-like"/>
    <property type="match status" value="1"/>
</dbReference>
<organism evidence="5 6">
    <name type="scientific">Puccinia graminis f. sp. tritici</name>
    <dbReference type="NCBI Taxonomy" id="56615"/>
    <lineage>
        <taxon>Eukaryota</taxon>
        <taxon>Fungi</taxon>
        <taxon>Dikarya</taxon>
        <taxon>Basidiomycota</taxon>
        <taxon>Pucciniomycotina</taxon>
        <taxon>Pucciniomycetes</taxon>
        <taxon>Pucciniales</taxon>
        <taxon>Pucciniaceae</taxon>
        <taxon>Puccinia</taxon>
    </lineage>
</organism>
<evidence type="ECO:0000313" key="5">
    <source>
        <dbReference type="EMBL" id="KAA1071830.1"/>
    </source>
</evidence>
<dbReference type="InterPro" id="IPR020845">
    <property type="entry name" value="AMP-binding_CS"/>
</dbReference>
<dbReference type="GO" id="GO:0004467">
    <property type="term" value="F:long-chain fatty acid-CoA ligase activity"/>
    <property type="evidence" value="ECO:0007669"/>
    <property type="project" value="TreeGrafter"/>
</dbReference>
<dbReference type="GO" id="GO:0005524">
    <property type="term" value="F:ATP binding"/>
    <property type="evidence" value="ECO:0007669"/>
    <property type="project" value="UniProtKB-KW"/>
</dbReference>